<evidence type="ECO:0000313" key="2">
    <source>
        <dbReference type="EMBL" id="MBC2962439.1"/>
    </source>
</evidence>
<evidence type="ECO:0000313" key="3">
    <source>
        <dbReference type="Proteomes" id="UP000604001"/>
    </source>
</evidence>
<dbReference type="EMBL" id="JACMYC010000021">
    <property type="protein sequence ID" value="MBC2962439.1"/>
    <property type="molecule type" value="Genomic_DNA"/>
</dbReference>
<dbReference type="InterPro" id="IPR001492">
    <property type="entry name" value="Flagellin"/>
</dbReference>
<dbReference type="Gene3D" id="1.20.1330.10">
    <property type="entry name" value="f41 fragment of flagellin, N-terminal domain"/>
    <property type="match status" value="1"/>
</dbReference>
<keyword evidence="2" id="KW-0282">Flagellum</keyword>
<accession>A0ABR6UEP3</accession>
<reference evidence="2 3" key="1">
    <citation type="submission" date="2020-08" db="EMBL/GenBank/DDBJ databases">
        <title>novel species in genus Nocardioides.</title>
        <authorList>
            <person name="Zhang G."/>
        </authorList>
    </citation>
    <scope>NUCLEOTIDE SEQUENCE [LARGE SCALE GENOMIC DNA]</scope>
    <source>
        <strain evidence="2 3">SC8A-24</strain>
    </source>
</reference>
<name>A0ABR6UEP3_9ACTN</name>
<proteinExistence type="predicted"/>
<keyword evidence="3" id="KW-1185">Reference proteome</keyword>
<dbReference type="PANTHER" id="PTHR42792">
    <property type="entry name" value="FLAGELLIN"/>
    <property type="match status" value="1"/>
</dbReference>
<comment type="caution">
    <text evidence="2">The sequence shown here is derived from an EMBL/GenBank/DDBJ whole genome shotgun (WGS) entry which is preliminary data.</text>
</comment>
<protein>
    <submittedName>
        <fullName evidence="2">Flagellar hook-associated protein FlgL</fullName>
    </submittedName>
</protein>
<dbReference type="Pfam" id="PF00669">
    <property type="entry name" value="Flagellin_N"/>
    <property type="match status" value="1"/>
</dbReference>
<dbReference type="Proteomes" id="UP000604001">
    <property type="component" value="Unassembled WGS sequence"/>
</dbReference>
<dbReference type="InterPro" id="IPR001029">
    <property type="entry name" value="Flagellin_N"/>
</dbReference>
<dbReference type="SUPFAM" id="SSF64518">
    <property type="entry name" value="Phase 1 flagellin"/>
    <property type="match status" value="1"/>
</dbReference>
<gene>
    <name evidence="2" type="primary">flgL</name>
    <name evidence="2" type="ORF">H7344_19290</name>
</gene>
<dbReference type="RefSeq" id="WP_186347612.1">
    <property type="nucleotide sequence ID" value="NZ_BMMR01000005.1"/>
</dbReference>
<keyword evidence="2" id="KW-0966">Cell projection</keyword>
<dbReference type="NCBIfam" id="TIGR02550">
    <property type="entry name" value="flagell_flgL"/>
    <property type="match status" value="1"/>
</dbReference>
<feature type="domain" description="Flagellin N-terminal" evidence="1">
    <location>
        <begin position="8"/>
        <end position="134"/>
    </location>
</feature>
<dbReference type="PANTHER" id="PTHR42792:SF1">
    <property type="entry name" value="FLAGELLAR HOOK-ASSOCIATED PROTEIN 3"/>
    <property type="match status" value="1"/>
</dbReference>
<dbReference type="InterPro" id="IPR013384">
    <property type="entry name" value="Flagell_FlgL"/>
</dbReference>
<sequence>MTTFRVTQTMLANSSLRSMQAGLGRLAAVQEQLTTGRVLNRPSDSPTDTTSAMRIRSSLARAEQHARNADDAEGRLGLIDSTLSSMTNQVRRARELVLQGANASNGASSRQALATEIDQLRESLLGDANTSYLERPIFGGITSKDHAYDASTGAWDGTAGAVERQVGPDVTVRVDLAGPEVFGPDGASLFDTLEAASLALVSGDAAGIDGALDALKGHLDRIGSAQSVVGARQAQVERAVLAAGDSKLALTTRLAAVENVDLPRALVDLNLQEVAYQAALGATARVTQPSLLDFLR</sequence>
<keyword evidence="2" id="KW-0969">Cilium</keyword>
<organism evidence="2 3">
    <name type="scientific">Nocardioides deserti</name>
    <dbReference type="NCBI Taxonomy" id="1588644"/>
    <lineage>
        <taxon>Bacteria</taxon>
        <taxon>Bacillati</taxon>
        <taxon>Actinomycetota</taxon>
        <taxon>Actinomycetes</taxon>
        <taxon>Propionibacteriales</taxon>
        <taxon>Nocardioidaceae</taxon>
        <taxon>Nocardioides</taxon>
    </lineage>
</organism>
<evidence type="ECO:0000259" key="1">
    <source>
        <dbReference type="Pfam" id="PF00669"/>
    </source>
</evidence>